<evidence type="ECO:0000313" key="2">
    <source>
        <dbReference type="Proteomes" id="UP000703315"/>
    </source>
</evidence>
<reference evidence="1" key="2">
    <citation type="submission" date="2021-09" db="EMBL/GenBank/DDBJ databases">
        <authorList>
            <person name="Gilroy R."/>
        </authorList>
    </citation>
    <scope>NUCLEOTIDE SEQUENCE</scope>
    <source>
        <strain evidence="1">ChiHjej13B12-14962</strain>
    </source>
</reference>
<evidence type="ECO:0000313" key="1">
    <source>
        <dbReference type="EMBL" id="HJF15196.1"/>
    </source>
</evidence>
<comment type="caution">
    <text evidence="1">The sequence shown here is derived from an EMBL/GenBank/DDBJ whole genome shotgun (WGS) entry which is preliminary data.</text>
</comment>
<dbReference type="RefSeq" id="WP_303906874.1">
    <property type="nucleotide sequence ID" value="NZ_DYXC01000117.1"/>
</dbReference>
<organism evidence="1 2">
    <name type="scientific">Enteractinococcus helveticum</name>
    <dbReference type="NCBI Taxonomy" id="1837282"/>
    <lineage>
        <taxon>Bacteria</taxon>
        <taxon>Bacillati</taxon>
        <taxon>Actinomycetota</taxon>
        <taxon>Actinomycetes</taxon>
        <taxon>Micrococcales</taxon>
        <taxon>Micrococcaceae</taxon>
    </lineage>
</organism>
<gene>
    <name evidence="1" type="ORF">K8V32_10415</name>
</gene>
<dbReference type="InterPro" id="IPR052552">
    <property type="entry name" value="YeaO-like"/>
</dbReference>
<protein>
    <submittedName>
        <fullName evidence="1">DUF488 family protein</fullName>
    </submittedName>
</protein>
<dbReference type="AlphaFoldDB" id="A0A921FP90"/>
<accession>A0A921FP90</accession>
<dbReference type="EMBL" id="DYXC01000117">
    <property type="protein sequence ID" value="HJF15196.1"/>
    <property type="molecule type" value="Genomic_DNA"/>
</dbReference>
<dbReference type="PANTHER" id="PTHR36849:SF1">
    <property type="entry name" value="CYTOPLASMIC PROTEIN"/>
    <property type="match status" value="1"/>
</dbReference>
<name>A0A921FP90_9MICC</name>
<dbReference type="PANTHER" id="PTHR36849">
    <property type="entry name" value="CYTOPLASMIC PROTEIN-RELATED"/>
    <property type="match status" value="1"/>
</dbReference>
<reference evidence="1" key="1">
    <citation type="journal article" date="2021" name="PeerJ">
        <title>Extensive microbial diversity within the chicken gut microbiome revealed by metagenomics and culture.</title>
        <authorList>
            <person name="Gilroy R."/>
            <person name="Ravi A."/>
            <person name="Getino M."/>
            <person name="Pursley I."/>
            <person name="Horton D.L."/>
            <person name="Alikhan N.F."/>
            <person name="Baker D."/>
            <person name="Gharbi K."/>
            <person name="Hall N."/>
            <person name="Watson M."/>
            <person name="Adriaenssens E.M."/>
            <person name="Foster-Nyarko E."/>
            <person name="Jarju S."/>
            <person name="Secka A."/>
            <person name="Antonio M."/>
            <person name="Oren A."/>
            <person name="Chaudhuri R.R."/>
            <person name="La Ragione R."/>
            <person name="Hildebrand F."/>
            <person name="Pallen M.J."/>
        </authorList>
    </citation>
    <scope>NUCLEOTIDE SEQUENCE</scope>
    <source>
        <strain evidence="1">ChiHjej13B12-14962</strain>
    </source>
</reference>
<dbReference type="Proteomes" id="UP000703315">
    <property type="component" value="Unassembled WGS sequence"/>
</dbReference>
<proteinExistence type="predicted"/>
<sequence length="122" mass="14283">MSRPKIVTKRIYNDADASDGKRVLVDRIWPRGVSKEGAQLDAWLKDIAPSTDLRTWWDHDPDRLEEFADRYEQELSDDDHADAVDELIDLIHDNDRVTLLYAAKDEQINHANILQDYLRRHS</sequence>
<dbReference type="Pfam" id="PF22752">
    <property type="entry name" value="DUF488-N3i"/>
    <property type="match status" value="1"/>
</dbReference>